<proteinExistence type="predicted"/>
<evidence type="ECO:0000313" key="3">
    <source>
        <dbReference type="EMBL" id="KAJ8977660.1"/>
    </source>
</evidence>
<dbReference type="Gene3D" id="3.40.50.300">
    <property type="entry name" value="P-loop containing nucleotide triphosphate hydrolases"/>
    <property type="match status" value="1"/>
</dbReference>
<evidence type="ECO:0000313" key="4">
    <source>
        <dbReference type="Proteomes" id="UP001162164"/>
    </source>
</evidence>
<accession>A0ABQ9JJH5</accession>
<dbReference type="InterPro" id="IPR027417">
    <property type="entry name" value="P-loop_NTPase"/>
</dbReference>
<dbReference type="EMBL" id="JAPWTJ010000521">
    <property type="protein sequence ID" value="KAJ8977660.1"/>
    <property type="molecule type" value="Genomic_DNA"/>
</dbReference>
<dbReference type="SUPFAM" id="SSF52540">
    <property type="entry name" value="P-loop containing nucleoside triphosphate hydrolases"/>
    <property type="match status" value="1"/>
</dbReference>
<name>A0ABQ9JJH5_9CUCU</name>
<evidence type="ECO:0000256" key="1">
    <source>
        <dbReference type="ARBA" id="ARBA00022741"/>
    </source>
</evidence>
<organism evidence="3 4">
    <name type="scientific">Molorchus minor</name>
    <dbReference type="NCBI Taxonomy" id="1323400"/>
    <lineage>
        <taxon>Eukaryota</taxon>
        <taxon>Metazoa</taxon>
        <taxon>Ecdysozoa</taxon>
        <taxon>Arthropoda</taxon>
        <taxon>Hexapoda</taxon>
        <taxon>Insecta</taxon>
        <taxon>Pterygota</taxon>
        <taxon>Neoptera</taxon>
        <taxon>Endopterygota</taxon>
        <taxon>Coleoptera</taxon>
        <taxon>Polyphaga</taxon>
        <taxon>Cucujiformia</taxon>
        <taxon>Chrysomeloidea</taxon>
        <taxon>Cerambycidae</taxon>
        <taxon>Lamiinae</taxon>
        <taxon>Monochamini</taxon>
        <taxon>Molorchus</taxon>
    </lineage>
</organism>
<dbReference type="Proteomes" id="UP001162164">
    <property type="component" value="Unassembled WGS sequence"/>
</dbReference>
<dbReference type="InterPro" id="IPR044304">
    <property type="entry name" value="NUBPL-like"/>
</dbReference>
<dbReference type="PANTHER" id="PTHR42961">
    <property type="entry name" value="IRON-SULFUR PROTEIN NUBPL"/>
    <property type="match status" value="1"/>
</dbReference>
<keyword evidence="4" id="KW-1185">Reference proteome</keyword>
<evidence type="ECO:0000256" key="2">
    <source>
        <dbReference type="ARBA" id="ARBA00022840"/>
    </source>
</evidence>
<dbReference type="PANTHER" id="PTHR42961:SF2">
    <property type="entry name" value="IRON-SULFUR PROTEIN NUBPL"/>
    <property type="match status" value="1"/>
</dbReference>
<comment type="caution">
    <text evidence="3">The sequence shown here is derived from an EMBL/GenBank/DDBJ whole genome shotgun (WGS) entry which is preliminary data.</text>
</comment>
<dbReference type="InterPro" id="IPR033756">
    <property type="entry name" value="YlxH/NBP35"/>
</dbReference>
<keyword evidence="2" id="KW-0067">ATP-binding</keyword>
<keyword evidence="1" id="KW-0547">Nucleotide-binding</keyword>
<protein>
    <submittedName>
        <fullName evidence="3">Uncharacterized protein</fullName>
    </submittedName>
</protein>
<dbReference type="Pfam" id="PF10609">
    <property type="entry name" value="ParA"/>
    <property type="match status" value="1"/>
</dbReference>
<sequence>MQLKQHIMACFSTPSQVDMEKRRKEMMAKGLPKQKPIKGVKHIVLVSSGKGGVVNIATALKSIRPDEGVGLLDTDVFGPSVPLMMNLDGQPFFN</sequence>
<reference evidence="3" key="1">
    <citation type="journal article" date="2023" name="Insect Mol. Biol.">
        <title>Genome sequencing provides insights into the evolution of gene families encoding plant cell wall-degrading enzymes in longhorned beetles.</title>
        <authorList>
            <person name="Shin N.R."/>
            <person name="Okamura Y."/>
            <person name="Kirsch R."/>
            <person name="Pauchet Y."/>
        </authorList>
    </citation>
    <scope>NUCLEOTIDE SEQUENCE</scope>
    <source>
        <strain evidence="3">MMC_N1</strain>
    </source>
</reference>
<gene>
    <name evidence="3" type="ORF">NQ317_002463</name>
</gene>